<feature type="domain" description="DUF5606" evidence="2">
    <location>
        <begin position="3"/>
        <end position="49"/>
    </location>
</feature>
<dbReference type="OrthoDB" id="675198at2"/>
<sequence length="202" mass="21851">MELREVAAVSGRGGLFKILKPTKNGVILEAIDPSKKRFVAGANERVSILNEISIYTTDKDGSVPLESVLHKIHAKYGADTKITGKSSNDELGNFLSSILPEYDREKVYHSDIKKLANWYAILQANFPELLVAKKEAAPKTEAKPAEAKEEKVKAVKEEKAEAPAPAAKKAAAKKVKEVSEEATEKPAAKKAAAKKTAKAKGE</sequence>
<gene>
    <name evidence="4" type="ordered locus">CHU_2718</name>
</gene>
<feature type="region of interest" description="Disordered" evidence="1">
    <location>
        <begin position="137"/>
        <end position="202"/>
    </location>
</feature>
<dbReference type="KEGG" id="chu:CHU_2718"/>
<dbReference type="InterPro" id="IPR049281">
    <property type="entry name" value="BVU_3817-like_C_sf"/>
</dbReference>
<feature type="compositionally biased region" description="Basic and acidic residues" evidence="1">
    <location>
        <begin position="174"/>
        <end position="187"/>
    </location>
</feature>
<organism evidence="4 5">
    <name type="scientific">Cytophaga hutchinsonii (strain ATCC 33406 / DSM 1761 / CIP 103989 / NBRC 15051 / NCIMB 9469 / D465)</name>
    <dbReference type="NCBI Taxonomy" id="269798"/>
    <lineage>
        <taxon>Bacteria</taxon>
        <taxon>Pseudomonadati</taxon>
        <taxon>Bacteroidota</taxon>
        <taxon>Cytophagia</taxon>
        <taxon>Cytophagales</taxon>
        <taxon>Cytophagaceae</taxon>
        <taxon>Cytophaga</taxon>
    </lineage>
</organism>
<keyword evidence="5" id="KW-1185">Reference proteome</keyword>
<feature type="compositionally biased region" description="Basic residues" evidence="1">
    <location>
        <begin position="191"/>
        <end position="202"/>
    </location>
</feature>
<dbReference type="Gene3D" id="2.30.30.730">
    <property type="match status" value="1"/>
</dbReference>
<dbReference type="InterPro" id="IPR049282">
    <property type="entry name" value="BVU_3817_N_sf"/>
</dbReference>
<dbReference type="EMBL" id="CP000383">
    <property type="protein sequence ID" value="ABG59968.1"/>
    <property type="molecule type" value="Genomic_DNA"/>
</dbReference>
<dbReference type="RefSeq" id="WP_011586078.1">
    <property type="nucleotide sequence ID" value="NC_008255.1"/>
</dbReference>
<evidence type="ECO:0000256" key="1">
    <source>
        <dbReference type="SAM" id="MobiDB-lite"/>
    </source>
</evidence>
<dbReference type="InterPro" id="IPR041218">
    <property type="entry name" value="DUF5606"/>
</dbReference>
<dbReference type="Proteomes" id="UP000001822">
    <property type="component" value="Chromosome"/>
</dbReference>
<reference evidence="4 5" key="1">
    <citation type="journal article" date="2007" name="Appl. Environ. Microbiol.">
        <title>Genome sequence of the cellulolytic gliding bacterium Cytophaga hutchinsonii.</title>
        <authorList>
            <person name="Xie G."/>
            <person name="Bruce D.C."/>
            <person name="Challacombe J.F."/>
            <person name="Chertkov O."/>
            <person name="Detter J.C."/>
            <person name="Gilna P."/>
            <person name="Han C.S."/>
            <person name="Lucas S."/>
            <person name="Misra M."/>
            <person name="Myers G.L."/>
            <person name="Richardson P."/>
            <person name="Tapia R."/>
            <person name="Thayer N."/>
            <person name="Thompson L.S."/>
            <person name="Brettin T.S."/>
            <person name="Henrissat B."/>
            <person name="Wilson D.B."/>
            <person name="McBride M.J."/>
        </authorList>
    </citation>
    <scope>NUCLEOTIDE SEQUENCE [LARGE SCALE GENOMIC DNA]</scope>
    <source>
        <strain evidence="5">ATCC 33406 / DSM 1761 / CIP 103989 / NBRC 15051 / NCIMB 9469 / D465</strain>
    </source>
</reference>
<name>A0A6N4SU39_CYTH3</name>
<evidence type="ECO:0000259" key="3">
    <source>
        <dbReference type="Pfam" id="PF21186"/>
    </source>
</evidence>
<dbReference type="InterPro" id="IPR049280">
    <property type="entry name" value="DUF6852"/>
</dbReference>
<feature type="compositionally biased region" description="Basic and acidic residues" evidence="1">
    <location>
        <begin position="137"/>
        <end position="161"/>
    </location>
</feature>
<dbReference type="AlphaFoldDB" id="A0A6N4SU39"/>
<dbReference type="Gene3D" id="1.10.10.1650">
    <property type="match status" value="1"/>
</dbReference>
<evidence type="ECO:0000313" key="4">
    <source>
        <dbReference type="EMBL" id="ABG59968.1"/>
    </source>
</evidence>
<feature type="domain" description="DUF6852" evidence="3">
    <location>
        <begin position="52"/>
        <end position="122"/>
    </location>
</feature>
<protein>
    <submittedName>
        <fullName evidence="4">Uncharacterized protein</fullName>
    </submittedName>
</protein>
<accession>A0A6N4SU39</accession>
<evidence type="ECO:0000313" key="5">
    <source>
        <dbReference type="Proteomes" id="UP000001822"/>
    </source>
</evidence>
<dbReference type="Pfam" id="PF21186">
    <property type="entry name" value="DUF6852"/>
    <property type="match status" value="1"/>
</dbReference>
<proteinExistence type="predicted"/>
<evidence type="ECO:0000259" key="2">
    <source>
        <dbReference type="Pfam" id="PF18347"/>
    </source>
</evidence>
<dbReference type="Pfam" id="PF18347">
    <property type="entry name" value="DUF5606"/>
    <property type="match status" value="1"/>
</dbReference>